<dbReference type="STRING" id="137591.AO080_08470"/>
<dbReference type="RefSeq" id="WP_043711863.1">
    <property type="nucleotide sequence ID" value="NZ_JALOCT010000001.1"/>
</dbReference>
<dbReference type="InterPro" id="IPR014718">
    <property type="entry name" value="GH-type_carb-bd"/>
</dbReference>
<evidence type="ECO:0000259" key="5">
    <source>
        <dbReference type="SMART" id="SM01038"/>
    </source>
</evidence>
<keyword evidence="4 6" id="KW-0326">Glycosidase</keyword>
<dbReference type="AlphaFoldDB" id="A0A0D1LGL2"/>
<comment type="caution">
    <text evidence="6">The sequence shown here is derived from an EMBL/GenBank/DDBJ whole genome shotgun (WGS) entry which is preliminary data.</text>
</comment>
<accession>A0A0D1LGL2</accession>
<dbReference type="GO" id="GO:0009341">
    <property type="term" value="C:beta-galactosidase complex"/>
    <property type="evidence" value="ECO:0007669"/>
    <property type="project" value="InterPro"/>
</dbReference>
<proteinExistence type="predicted"/>
<dbReference type="InterPro" id="IPR004199">
    <property type="entry name" value="B-gal_small/dom_5"/>
</dbReference>
<evidence type="ECO:0000256" key="1">
    <source>
        <dbReference type="ARBA" id="ARBA00001412"/>
    </source>
</evidence>
<protein>
    <recommendedName>
        <fullName evidence="2">beta-galactosidase</fullName>
        <ecNumber evidence="2">3.2.1.23</ecNumber>
    </recommendedName>
</protein>
<keyword evidence="7" id="KW-1185">Reference proteome</keyword>
<dbReference type="InterPro" id="IPR050347">
    <property type="entry name" value="Bact_Beta-galactosidase"/>
</dbReference>
<comment type="catalytic activity">
    <reaction evidence="1">
        <text>Hydrolysis of terminal non-reducing beta-D-galactose residues in beta-D-galactosides.</text>
        <dbReference type="EC" id="3.2.1.23"/>
    </reaction>
</comment>
<reference evidence="6 7" key="1">
    <citation type="journal article" date="2015" name="Microbiology (Mosc.)">
        <title>Genomics of the Weissella cibaria species with an examination of its metabolic traits.</title>
        <authorList>
            <person name="Lynch K.M."/>
            <person name="Lucid A."/>
            <person name="Arendt E.K."/>
            <person name="Sleator R.D."/>
            <person name="Lucey B."/>
            <person name="Coffey A."/>
        </authorList>
    </citation>
    <scope>NUCLEOTIDE SEQUENCE [LARGE SCALE GENOMIC DNA]</scope>
    <source>
        <strain evidence="6 7">MG1</strain>
    </source>
</reference>
<evidence type="ECO:0000313" key="6">
    <source>
        <dbReference type="EMBL" id="KIU19665.1"/>
    </source>
</evidence>
<name>A0A0D1LGL2_9LACO</name>
<sequence>MNNLTTKPLRIVYGDGVLGVHHQAVSYLFSYERGGLESLRFGGQEWLYRGPKPAFWRATTDNDRGNGFSRRSAQWFGADQFSTVTNFVVSVDQQTISQPIAPQNNRYDDQQFATTVTIVFTYTTATEPQTTVDVSYTVMPAGTLQVKARYTGRQGLPELPVFGLRFVTPTPLQGYTYTGLSGETYPDRWHGGEVGTYDITGMPVTPYLVPQEMGMHIKTDSVVLKNLTQQGLRIEKLAQPFAFSVLPFSSLELEAATHLNELPPVRRGVVSILGAVRGVGGIDSWGADVQPAYRVSGEQNHQVRFLITPLAAERID</sequence>
<evidence type="ECO:0000256" key="2">
    <source>
        <dbReference type="ARBA" id="ARBA00012756"/>
    </source>
</evidence>
<organism evidence="6 7">
    <name type="scientific">Weissella cibaria</name>
    <dbReference type="NCBI Taxonomy" id="137591"/>
    <lineage>
        <taxon>Bacteria</taxon>
        <taxon>Bacillati</taxon>
        <taxon>Bacillota</taxon>
        <taxon>Bacilli</taxon>
        <taxon>Lactobacillales</taxon>
        <taxon>Lactobacillaceae</taxon>
        <taxon>Weissella</taxon>
    </lineage>
</organism>
<evidence type="ECO:0000256" key="4">
    <source>
        <dbReference type="ARBA" id="ARBA00023295"/>
    </source>
</evidence>
<dbReference type="EMBL" id="JWHU01000034">
    <property type="protein sequence ID" value="KIU19665.1"/>
    <property type="molecule type" value="Genomic_DNA"/>
</dbReference>
<dbReference type="EC" id="3.2.1.23" evidence="2"/>
<feature type="domain" description="Beta galactosidase small chain/" evidence="5">
    <location>
        <begin position="19"/>
        <end position="308"/>
    </location>
</feature>
<dbReference type="PANTHER" id="PTHR46323:SF2">
    <property type="entry name" value="BETA-GALACTOSIDASE"/>
    <property type="match status" value="1"/>
</dbReference>
<dbReference type="Gene3D" id="2.70.98.10">
    <property type="match status" value="1"/>
</dbReference>
<dbReference type="InterPro" id="IPR011013">
    <property type="entry name" value="Gal_mutarotase_sf_dom"/>
</dbReference>
<dbReference type="SUPFAM" id="SSF74650">
    <property type="entry name" value="Galactose mutarotase-like"/>
    <property type="match status" value="1"/>
</dbReference>
<gene>
    <name evidence="6" type="primary">lacM</name>
    <name evidence="6" type="ORF">QX99_01683</name>
</gene>
<dbReference type="PANTHER" id="PTHR46323">
    <property type="entry name" value="BETA-GALACTOSIDASE"/>
    <property type="match status" value="1"/>
</dbReference>
<evidence type="ECO:0000256" key="3">
    <source>
        <dbReference type="ARBA" id="ARBA00022801"/>
    </source>
</evidence>
<evidence type="ECO:0000313" key="7">
    <source>
        <dbReference type="Proteomes" id="UP000032287"/>
    </source>
</evidence>
<keyword evidence="3 6" id="KW-0378">Hydrolase</keyword>
<dbReference type="SMART" id="SM01038">
    <property type="entry name" value="Bgal_small_N"/>
    <property type="match status" value="1"/>
</dbReference>
<dbReference type="Pfam" id="PF02929">
    <property type="entry name" value="Bgal_small_N"/>
    <property type="match status" value="1"/>
</dbReference>
<dbReference type="GO" id="GO:0005990">
    <property type="term" value="P:lactose catabolic process"/>
    <property type="evidence" value="ECO:0007669"/>
    <property type="project" value="TreeGrafter"/>
</dbReference>
<dbReference type="GO" id="GO:0030246">
    <property type="term" value="F:carbohydrate binding"/>
    <property type="evidence" value="ECO:0007669"/>
    <property type="project" value="InterPro"/>
</dbReference>
<dbReference type="Proteomes" id="UP000032287">
    <property type="component" value="Unassembled WGS sequence"/>
</dbReference>
<dbReference type="GO" id="GO:0004565">
    <property type="term" value="F:beta-galactosidase activity"/>
    <property type="evidence" value="ECO:0007669"/>
    <property type="project" value="UniProtKB-EC"/>
</dbReference>
<dbReference type="PATRIC" id="fig|137591.25.peg.1655"/>
<dbReference type="eggNOG" id="COG3250">
    <property type="taxonomic scope" value="Bacteria"/>
</dbReference>